<dbReference type="Proteomes" id="UP001174932">
    <property type="component" value="Unassembled WGS sequence"/>
</dbReference>
<comment type="caution">
    <text evidence="1">The sequence shown here is derived from an EMBL/GenBank/DDBJ whole genome shotgun (WGS) entry which is preliminary data.</text>
</comment>
<dbReference type="Gene3D" id="1.25.40.10">
    <property type="entry name" value="Tetratricopeptide repeat domain"/>
    <property type="match status" value="1"/>
</dbReference>
<keyword evidence="2" id="KW-1185">Reference proteome</keyword>
<reference evidence="1" key="1">
    <citation type="journal article" date="2015" name="Int. J. Syst. Evol. Microbiol.">
        <title>Rhizobium alvei sp. nov., isolated from a freshwater river.</title>
        <authorList>
            <person name="Sheu S.Y."/>
            <person name="Huang H.W."/>
            <person name="Young C.C."/>
            <person name="Chen W.M."/>
        </authorList>
    </citation>
    <scope>NUCLEOTIDE SEQUENCE</scope>
    <source>
        <strain evidence="1">TNR-22</strain>
    </source>
</reference>
<dbReference type="EMBL" id="JAUOZU010000001">
    <property type="protein sequence ID" value="MDO6962853.1"/>
    <property type="molecule type" value="Genomic_DNA"/>
</dbReference>
<evidence type="ECO:0008006" key="3">
    <source>
        <dbReference type="Google" id="ProtNLM"/>
    </source>
</evidence>
<evidence type="ECO:0000313" key="1">
    <source>
        <dbReference type="EMBL" id="MDO6962853.1"/>
    </source>
</evidence>
<organism evidence="1 2">
    <name type="scientific">Rhizobium alvei</name>
    <dbReference type="NCBI Taxonomy" id="1132659"/>
    <lineage>
        <taxon>Bacteria</taxon>
        <taxon>Pseudomonadati</taxon>
        <taxon>Pseudomonadota</taxon>
        <taxon>Alphaproteobacteria</taxon>
        <taxon>Hyphomicrobiales</taxon>
        <taxon>Rhizobiaceae</taxon>
        <taxon>Rhizobium/Agrobacterium group</taxon>
        <taxon>Rhizobium</taxon>
    </lineage>
</organism>
<dbReference type="SUPFAM" id="SSF81901">
    <property type="entry name" value="HCP-like"/>
    <property type="match status" value="1"/>
</dbReference>
<evidence type="ECO:0000313" key="2">
    <source>
        <dbReference type="Proteomes" id="UP001174932"/>
    </source>
</evidence>
<accession>A0ABT8YGP6</accession>
<proteinExistence type="predicted"/>
<name>A0ABT8YGP6_9HYPH</name>
<protein>
    <recommendedName>
        <fullName evidence="3">Tetratricopeptide repeat protein</fullName>
    </recommendedName>
</protein>
<dbReference type="RefSeq" id="WP_304374721.1">
    <property type="nucleotide sequence ID" value="NZ_JAUOZU010000001.1"/>
</dbReference>
<gene>
    <name evidence="1" type="ORF">Q4481_02725</name>
</gene>
<dbReference type="InterPro" id="IPR011990">
    <property type="entry name" value="TPR-like_helical_dom_sf"/>
</dbReference>
<reference evidence="1" key="2">
    <citation type="submission" date="2023-07" db="EMBL/GenBank/DDBJ databases">
        <authorList>
            <person name="Shen H."/>
        </authorList>
    </citation>
    <scope>NUCLEOTIDE SEQUENCE</scope>
    <source>
        <strain evidence="1">TNR-22</strain>
    </source>
</reference>
<sequence>MDLDEDLQRANDYLKKGLVEQAVEILHPILAEEGRKAIAAYCLGVSYALNTEYKNLELAKHYYAIAESEGHRMAGYKIAGILHREGSLKEAFLAYKRIYTLNPSAAYWCYRLAKENKFEDYRLYLKAVVDSGHVLAIRDDILEQIKGRDGLGAVFRAFLRIFPMLRYAKAAVSNEAESLYR</sequence>